<evidence type="ECO:0000259" key="4">
    <source>
        <dbReference type="Pfam" id="PF01494"/>
    </source>
</evidence>
<name>A0A9W9NLW3_PENCI</name>
<reference evidence="5" key="1">
    <citation type="submission" date="2022-11" db="EMBL/GenBank/DDBJ databases">
        <authorList>
            <person name="Petersen C."/>
        </authorList>
    </citation>
    <scope>NUCLEOTIDE SEQUENCE</scope>
    <source>
        <strain evidence="5">IBT 23319</strain>
    </source>
</reference>
<evidence type="ECO:0000256" key="2">
    <source>
        <dbReference type="ARBA" id="ARBA00022827"/>
    </source>
</evidence>
<dbReference type="SUPFAM" id="SSF51905">
    <property type="entry name" value="FAD/NAD(P)-binding domain"/>
    <property type="match status" value="1"/>
</dbReference>
<dbReference type="Pfam" id="PF01494">
    <property type="entry name" value="FAD_binding_3"/>
    <property type="match status" value="2"/>
</dbReference>
<dbReference type="InterPro" id="IPR050641">
    <property type="entry name" value="RIFMO-like"/>
</dbReference>
<dbReference type="InterPro" id="IPR002938">
    <property type="entry name" value="FAD-bd"/>
</dbReference>
<feature type="domain" description="FAD-binding" evidence="4">
    <location>
        <begin position="338"/>
        <end position="387"/>
    </location>
</feature>
<dbReference type="Gene3D" id="3.50.50.60">
    <property type="entry name" value="FAD/NAD(P)-binding domain"/>
    <property type="match status" value="2"/>
</dbReference>
<dbReference type="Gene3D" id="3.30.9.10">
    <property type="entry name" value="D-Amino Acid Oxidase, subunit A, domain 2"/>
    <property type="match status" value="1"/>
</dbReference>
<organism evidence="5 6">
    <name type="scientific">Penicillium citrinum</name>
    <dbReference type="NCBI Taxonomy" id="5077"/>
    <lineage>
        <taxon>Eukaryota</taxon>
        <taxon>Fungi</taxon>
        <taxon>Dikarya</taxon>
        <taxon>Ascomycota</taxon>
        <taxon>Pezizomycotina</taxon>
        <taxon>Eurotiomycetes</taxon>
        <taxon>Eurotiomycetidae</taxon>
        <taxon>Eurotiales</taxon>
        <taxon>Aspergillaceae</taxon>
        <taxon>Penicillium</taxon>
    </lineage>
</organism>
<dbReference type="PANTHER" id="PTHR43004">
    <property type="entry name" value="TRK SYSTEM POTASSIUM UPTAKE PROTEIN"/>
    <property type="match status" value="1"/>
</dbReference>
<dbReference type="Proteomes" id="UP001147733">
    <property type="component" value="Unassembled WGS sequence"/>
</dbReference>
<accession>A0A9W9NLW3</accession>
<evidence type="ECO:0000256" key="1">
    <source>
        <dbReference type="ARBA" id="ARBA00022630"/>
    </source>
</evidence>
<reference evidence="5" key="2">
    <citation type="journal article" date="2023" name="IMA Fungus">
        <title>Comparative genomic study of the Penicillium genus elucidates a diverse pangenome and 15 lateral gene transfer events.</title>
        <authorList>
            <person name="Petersen C."/>
            <person name="Sorensen T."/>
            <person name="Nielsen M.R."/>
            <person name="Sondergaard T.E."/>
            <person name="Sorensen J.L."/>
            <person name="Fitzpatrick D.A."/>
            <person name="Frisvad J.C."/>
            <person name="Nielsen K.L."/>
        </authorList>
    </citation>
    <scope>NUCLEOTIDE SEQUENCE</scope>
    <source>
        <strain evidence="5">IBT 23319</strain>
    </source>
</reference>
<evidence type="ECO:0000313" key="6">
    <source>
        <dbReference type="Proteomes" id="UP001147733"/>
    </source>
</evidence>
<dbReference type="Gene3D" id="3.40.30.120">
    <property type="match status" value="1"/>
</dbReference>
<evidence type="ECO:0000313" key="5">
    <source>
        <dbReference type="EMBL" id="KAJ5221094.1"/>
    </source>
</evidence>
<keyword evidence="3" id="KW-0560">Oxidoreductase</keyword>
<dbReference type="PRINTS" id="PR00420">
    <property type="entry name" value="RNGMNOXGNASE"/>
</dbReference>
<keyword evidence="6" id="KW-1185">Reference proteome</keyword>
<dbReference type="GO" id="GO:0016709">
    <property type="term" value="F:oxidoreductase activity, acting on paired donors, with incorporation or reduction of molecular oxygen, NAD(P)H as one donor, and incorporation of one atom of oxygen"/>
    <property type="evidence" value="ECO:0007669"/>
    <property type="project" value="UniProtKB-ARBA"/>
</dbReference>
<dbReference type="GO" id="GO:0071949">
    <property type="term" value="F:FAD binding"/>
    <property type="evidence" value="ECO:0007669"/>
    <property type="project" value="InterPro"/>
</dbReference>
<dbReference type="AlphaFoldDB" id="A0A9W9NLW3"/>
<evidence type="ECO:0000256" key="3">
    <source>
        <dbReference type="ARBA" id="ARBA00023002"/>
    </source>
</evidence>
<dbReference type="GeneID" id="81388053"/>
<dbReference type="InterPro" id="IPR036188">
    <property type="entry name" value="FAD/NAD-bd_sf"/>
</dbReference>
<sequence length="657" mass="74809">MHEDAPVIIVGAGPIGMILAYQLDRLDIPCLIAEQNLETTKWPKMDLTNCRSMEILRILGLADDYRAQPGAVPQTERFDTQFVTKICPGGRLLHTWGLPSTEEQRNHARIINDGSQTAEPEQRCSQIVFEAWMKEVLSKRAKITTKFGWKYKSHEEDERIVKAEFIDLNGSTHIVHGRYLVGCDGGGSRVRRTTRIKMQGGPMPMRFHLVHFKSKELSENLPFGRFWHIFAANGGFIIDQDHKYTFTAHFPVNLLKPDETDPREIIYSVLGAVGEKYRIKIDEILVDSEWTPNFSIADQYHTDNLRVFLAGDAGQFIHPHESNQLPQIKLNIKKKKIAHRSPPHGGYGMNSGIVDALDLSWRLAAMIKGYGGDLLLKSYTMERRPPMIRAIVRTYRHLFEHVKLAQISASRLHHLDASTSDGEALRQEIDTFLGESGTETRDRGIEFDIRHYHSPIIYQDQSDEVKWEIGRYTPNTRPGSRAPHVFLDDRGDTSIYDLFGTGFTLVQFVYDSESKKGHKTDRTMCLENGAQQNISDFPQENLNDGENPFVSTALARGIPLKHIQIHNQPQVHQIWERELVLVRPDTHIAWRGSCSEVSRLGKDEVCRIWDILTGHEASSLAEKSPSAHVESEQAFERIVTKILGVELRGRKELGIQY</sequence>
<protein>
    <recommendedName>
        <fullName evidence="4">FAD-binding domain-containing protein</fullName>
    </recommendedName>
</protein>
<feature type="domain" description="FAD-binding" evidence="4">
    <location>
        <begin position="5"/>
        <end position="319"/>
    </location>
</feature>
<dbReference type="RefSeq" id="XP_056496017.1">
    <property type="nucleotide sequence ID" value="XM_056648886.1"/>
</dbReference>
<proteinExistence type="predicted"/>
<gene>
    <name evidence="5" type="ORF">N7469_009981</name>
</gene>
<dbReference type="OrthoDB" id="2096480at2759"/>
<dbReference type="EMBL" id="JAPQKT010000009">
    <property type="protein sequence ID" value="KAJ5221094.1"/>
    <property type="molecule type" value="Genomic_DNA"/>
</dbReference>
<comment type="caution">
    <text evidence="5">The sequence shown here is derived from an EMBL/GenBank/DDBJ whole genome shotgun (WGS) entry which is preliminary data.</text>
</comment>
<keyword evidence="2" id="KW-0274">FAD</keyword>
<dbReference type="PANTHER" id="PTHR43004:SF21">
    <property type="entry name" value="FAD-BINDING DOMAIN-CONTAINING PROTEIN-RELATED"/>
    <property type="match status" value="1"/>
</dbReference>
<keyword evidence="1" id="KW-0285">Flavoprotein</keyword>